<evidence type="ECO:0000256" key="1">
    <source>
        <dbReference type="SAM" id="MobiDB-lite"/>
    </source>
</evidence>
<dbReference type="STRING" id="29170.A0A368G2L0"/>
<protein>
    <submittedName>
        <fullName evidence="2">Uncharacterized protein</fullName>
    </submittedName>
</protein>
<gene>
    <name evidence="2" type="ORF">ANCCAN_16164</name>
</gene>
<feature type="compositionally biased region" description="Low complexity" evidence="1">
    <location>
        <begin position="38"/>
        <end position="78"/>
    </location>
</feature>
<feature type="region of interest" description="Disordered" evidence="1">
    <location>
        <begin position="19"/>
        <end position="89"/>
    </location>
</feature>
<organism evidence="2 3">
    <name type="scientific">Ancylostoma caninum</name>
    <name type="common">Dog hookworm</name>
    <dbReference type="NCBI Taxonomy" id="29170"/>
    <lineage>
        <taxon>Eukaryota</taxon>
        <taxon>Metazoa</taxon>
        <taxon>Ecdysozoa</taxon>
        <taxon>Nematoda</taxon>
        <taxon>Chromadorea</taxon>
        <taxon>Rhabditida</taxon>
        <taxon>Rhabditina</taxon>
        <taxon>Rhabditomorpha</taxon>
        <taxon>Strongyloidea</taxon>
        <taxon>Ancylostomatidae</taxon>
        <taxon>Ancylostomatinae</taxon>
        <taxon>Ancylostoma</taxon>
    </lineage>
</organism>
<keyword evidence="3" id="KW-1185">Reference proteome</keyword>
<proteinExistence type="predicted"/>
<feature type="compositionally biased region" description="Polar residues" evidence="1">
    <location>
        <begin position="21"/>
        <end position="30"/>
    </location>
</feature>
<dbReference type="EMBL" id="JOJR01000433">
    <property type="protein sequence ID" value="RCN37918.1"/>
    <property type="molecule type" value="Genomic_DNA"/>
</dbReference>
<evidence type="ECO:0000313" key="3">
    <source>
        <dbReference type="Proteomes" id="UP000252519"/>
    </source>
</evidence>
<name>A0A368G2L0_ANCCA</name>
<evidence type="ECO:0000313" key="2">
    <source>
        <dbReference type="EMBL" id="RCN37918.1"/>
    </source>
</evidence>
<dbReference type="Proteomes" id="UP000252519">
    <property type="component" value="Unassembled WGS sequence"/>
</dbReference>
<comment type="caution">
    <text evidence="2">The sequence shown here is derived from an EMBL/GenBank/DDBJ whole genome shotgun (WGS) entry which is preliminary data.</text>
</comment>
<accession>A0A368G2L0</accession>
<reference evidence="2 3" key="1">
    <citation type="submission" date="2014-10" db="EMBL/GenBank/DDBJ databases">
        <title>Draft genome of the hookworm Ancylostoma caninum.</title>
        <authorList>
            <person name="Mitreva M."/>
        </authorList>
    </citation>
    <scope>NUCLEOTIDE SEQUENCE [LARGE SCALE GENOMIC DNA]</scope>
    <source>
        <strain evidence="2 3">Baltimore</strain>
    </source>
</reference>
<dbReference type="AlphaFoldDB" id="A0A368G2L0"/>
<sequence>MELFVFSQHLIPALPVEGTAGTESQLTAPSSGEGVPEGAGQAQVVPAVGPAGGPAVAGPAAAGSAAAAGAGPSQPSQGGQAGSGGVCSWRSGPADPNIPYVFSADECCDARLNTIMRDAAARSRDTPHLGDSAKVGLTSDMKNYRTSCKGRTCFP</sequence>